<sequence length="226" mass="23895">MLGHPSLPSLAPPRPAAGEWFARHSSGAALQRLVLAESLLAKRAVDSKQDWARRPIGYKLPRLSGSDGVDQSPNAAVRAMARSRGPAGRPNVLLAEEDEEDADQDDLGQSDDARAGLQDELLDGSDHSDTEYGIEPAEDGSFDHSNEQFVIAGQEYDGGDDDGGGDDDNDGFEDQDGYDDDVFDAAAQAGEWASAHTSAHTSAQASFGDGSDEDDMDLASSDGEQD</sequence>
<evidence type="ECO:0000313" key="2">
    <source>
        <dbReference type="EMBL" id="KAL2919243.1"/>
    </source>
</evidence>
<feature type="compositionally biased region" description="Low complexity" evidence="1">
    <location>
        <begin position="193"/>
        <end position="206"/>
    </location>
</feature>
<evidence type="ECO:0000256" key="1">
    <source>
        <dbReference type="SAM" id="MobiDB-lite"/>
    </source>
</evidence>
<comment type="caution">
    <text evidence="2">The sequence shown here is derived from an EMBL/GenBank/DDBJ whole genome shotgun (WGS) entry which is preliminary data.</text>
</comment>
<reference evidence="2 3" key="1">
    <citation type="submission" date="2023-09" db="EMBL/GenBank/DDBJ databases">
        <title>Pangenome analysis of Batrachochytrium dendrobatidis and related Chytrids.</title>
        <authorList>
            <person name="Yacoub M.N."/>
            <person name="Stajich J.E."/>
            <person name="James T.Y."/>
        </authorList>
    </citation>
    <scope>NUCLEOTIDE SEQUENCE [LARGE SCALE GENOMIC DNA]</scope>
    <source>
        <strain evidence="2 3">JEL0888</strain>
    </source>
</reference>
<proteinExistence type="predicted"/>
<evidence type="ECO:0000313" key="3">
    <source>
        <dbReference type="Proteomes" id="UP001527925"/>
    </source>
</evidence>
<dbReference type="Proteomes" id="UP001527925">
    <property type="component" value="Unassembled WGS sequence"/>
</dbReference>
<feature type="compositionally biased region" description="Acidic residues" evidence="1">
    <location>
        <begin position="210"/>
        <end position="226"/>
    </location>
</feature>
<protein>
    <submittedName>
        <fullName evidence="2">Uncharacterized protein</fullName>
    </submittedName>
</protein>
<organism evidence="2 3">
    <name type="scientific">Polyrhizophydium stewartii</name>
    <dbReference type="NCBI Taxonomy" id="2732419"/>
    <lineage>
        <taxon>Eukaryota</taxon>
        <taxon>Fungi</taxon>
        <taxon>Fungi incertae sedis</taxon>
        <taxon>Chytridiomycota</taxon>
        <taxon>Chytridiomycota incertae sedis</taxon>
        <taxon>Chytridiomycetes</taxon>
        <taxon>Rhizophydiales</taxon>
        <taxon>Rhizophydiales incertae sedis</taxon>
        <taxon>Polyrhizophydium</taxon>
    </lineage>
</organism>
<accession>A0ABR4NI87</accession>
<keyword evidence="3" id="KW-1185">Reference proteome</keyword>
<feature type="compositionally biased region" description="Acidic residues" evidence="1">
    <location>
        <begin position="157"/>
        <end position="183"/>
    </location>
</feature>
<feature type="region of interest" description="Disordered" evidence="1">
    <location>
        <begin position="56"/>
        <end position="226"/>
    </location>
</feature>
<dbReference type="EMBL" id="JADGIZ020000003">
    <property type="protein sequence ID" value="KAL2919243.1"/>
    <property type="molecule type" value="Genomic_DNA"/>
</dbReference>
<feature type="compositionally biased region" description="Acidic residues" evidence="1">
    <location>
        <begin position="95"/>
        <end position="109"/>
    </location>
</feature>
<gene>
    <name evidence="2" type="ORF">HK105_200886</name>
</gene>
<name>A0ABR4NI87_9FUNG</name>